<feature type="domain" description="VOC" evidence="1">
    <location>
        <begin position="152"/>
        <end position="275"/>
    </location>
</feature>
<dbReference type="Proteomes" id="UP000278036">
    <property type="component" value="Unassembled WGS sequence"/>
</dbReference>
<keyword evidence="2" id="KW-0223">Dioxygenase</keyword>
<dbReference type="PROSITE" id="PS51819">
    <property type="entry name" value="VOC"/>
    <property type="match status" value="2"/>
</dbReference>
<dbReference type="EMBL" id="RFLX01000004">
    <property type="protein sequence ID" value="RMI25788.1"/>
    <property type="molecule type" value="Genomic_DNA"/>
</dbReference>
<evidence type="ECO:0000259" key="1">
    <source>
        <dbReference type="PROSITE" id="PS51819"/>
    </source>
</evidence>
<accession>A0A3A9J4V6</accession>
<dbReference type="AlphaFoldDB" id="A0A3A9J4V6"/>
<dbReference type="InParanoid" id="A0A3A9J4V6"/>
<gene>
    <name evidence="2" type="ORF">D6Z83_20905</name>
    <name evidence="3" type="ORF">EBE87_08605</name>
</gene>
<dbReference type="CDD" id="cd08347">
    <property type="entry name" value="PcpA_C_like"/>
    <property type="match status" value="1"/>
</dbReference>
<evidence type="ECO:0000313" key="2">
    <source>
        <dbReference type="EMBL" id="RKK02227.1"/>
    </source>
</evidence>
<dbReference type="Pfam" id="PF00903">
    <property type="entry name" value="Glyoxalase"/>
    <property type="match status" value="2"/>
</dbReference>
<dbReference type="RefSeq" id="WP_120640165.1">
    <property type="nucleotide sequence ID" value="NZ_RAQU01000173.1"/>
</dbReference>
<keyword evidence="4" id="KW-1185">Reference proteome</keyword>
<dbReference type="PANTHER" id="PTHR36110:SF4">
    <property type="entry name" value="RING-CLEAVING DIOXYGENASE MHQA-RELATED"/>
    <property type="match status" value="1"/>
</dbReference>
<feature type="domain" description="VOC" evidence="1">
    <location>
        <begin position="5"/>
        <end position="130"/>
    </location>
</feature>
<organism evidence="2 5">
    <name type="scientific">Teichococcus wenyumeiae</name>
    <dbReference type="NCBI Taxonomy" id="2478470"/>
    <lineage>
        <taxon>Bacteria</taxon>
        <taxon>Pseudomonadati</taxon>
        <taxon>Pseudomonadota</taxon>
        <taxon>Alphaproteobacteria</taxon>
        <taxon>Acetobacterales</taxon>
        <taxon>Roseomonadaceae</taxon>
        <taxon>Roseomonas</taxon>
    </lineage>
</organism>
<proteinExistence type="predicted"/>
<dbReference type="InterPro" id="IPR029068">
    <property type="entry name" value="Glyas_Bleomycin-R_OHBP_Dase"/>
</dbReference>
<dbReference type="PANTHER" id="PTHR36110">
    <property type="entry name" value="RING-CLEAVING DIOXYGENASE MHQE-RELATED"/>
    <property type="match status" value="1"/>
</dbReference>
<sequence>MQLHGIHHLTAVSADARGNHDFYTRILGMRMVKKTVNQDDVSAYHLFYADGQASPGTDLTFFDWPAPREQRGTNSVVRTGLRVNGAAALDYWAARLDEHKVPRGKISEADGRLELPFEDFEGQRLSLVDDGGAGPSHAWEHSPVPAEHQIRGLGPITMSVARAEYSHAFATEVMAMRLDRVVEGADGIVTRVYAMGEGGPAAELHMRVEPKLPRHQPGAGSVHHVAFRVRDDEYSYWVKRFETLGLRSSGPVDRYYFRSLYVREPSGILYEIATDGPGFATDEPMEALGERLALPPFLEPRRAEIERGLKPLRTGL</sequence>
<keyword evidence="2" id="KW-0560">Oxidoreductase</keyword>
<dbReference type="Proteomes" id="UP000274097">
    <property type="component" value="Unassembled WGS sequence"/>
</dbReference>
<dbReference type="SUPFAM" id="SSF54593">
    <property type="entry name" value="Glyoxalase/Bleomycin resistance protein/Dihydroxybiphenyl dioxygenase"/>
    <property type="match status" value="1"/>
</dbReference>
<dbReference type="InterPro" id="IPR037523">
    <property type="entry name" value="VOC_core"/>
</dbReference>
<dbReference type="Gene3D" id="3.10.180.10">
    <property type="entry name" value="2,3-Dihydroxybiphenyl 1,2-Dioxygenase, domain 1"/>
    <property type="match status" value="2"/>
</dbReference>
<name>A0A3A9J4V6_9PROT</name>
<evidence type="ECO:0000313" key="4">
    <source>
        <dbReference type="Proteomes" id="UP000274097"/>
    </source>
</evidence>
<protein>
    <submittedName>
        <fullName evidence="2">Ring-cleaving dioxygenase</fullName>
    </submittedName>
</protein>
<reference evidence="2 5" key="1">
    <citation type="submission" date="2018-09" db="EMBL/GenBank/DDBJ databases">
        <title>Roseomonas sp. nov., isolated from feces of Tibetan antelopes in the Qinghai-Tibet plateau, China.</title>
        <authorList>
            <person name="Tian Z."/>
        </authorList>
    </citation>
    <scope>NUCLEOTIDE SEQUENCE [LARGE SCALE GENOMIC DNA]</scope>
    <source>
        <strain evidence="3 4">Z23</strain>
        <strain evidence="2 5">Z24</strain>
    </source>
</reference>
<dbReference type="GO" id="GO:0051213">
    <property type="term" value="F:dioxygenase activity"/>
    <property type="evidence" value="ECO:0007669"/>
    <property type="project" value="UniProtKB-KW"/>
</dbReference>
<dbReference type="InterPro" id="IPR004360">
    <property type="entry name" value="Glyas_Fos-R_dOase_dom"/>
</dbReference>
<dbReference type="EMBL" id="RAQU01000173">
    <property type="protein sequence ID" value="RKK02227.1"/>
    <property type="molecule type" value="Genomic_DNA"/>
</dbReference>
<dbReference type="OrthoDB" id="9785698at2"/>
<evidence type="ECO:0000313" key="5">
    <source>
        <dbReference type="Proteomes" id="UP000278036"/>
    </source>
</evidence>
<comment type="caution">
    <text evidence="2">The sequence shown here is derived from an EMBL/GenBank/DDBJ whole genome shotgun (WGS) entry which is preliminary data.</text>
</comment>
<evidence type="ECO:0000313" key="3">
    <source>
        <dbReference type="EMBL" id="RMI25788.1"/>
    </source>
</evidence>
<dbReference type="InterPro" id="IPR052537">
    <property type="entry name" value="Extradiol_RC_dioxygenase"/>
</dbReference>